<dbReference type="Pfam" id="PF00391">
    <property type="entry name" value="PEP-utilizers"/>
    <property type="match status" value="1"/>
</dbReference>
<evidence type="ECO:0000313" key="4">
    <source>
        <dbReference type="Proteomes" id="UP000252167"/>
    </source>
</evidence>
<dbReference type="GO" id="GO:0005524">
    <property type="term" value="F:ATP binding"/>
    <property type="evidence" value="ECO:0007669"/>
    <property type="project" value="InterPro"/>
</dbReference>
<organism evidence="3 4">
    <name type="scientific">Glutamicibacter soli</name>
    <dbReference type="NCBI Taxonomy" id="453836"/>
    <lineage>
        <taxon>Bacteria</taxon>
        <taxon>Bacillati</taxon>
        <taxon>Actinomycetota</taxon>
        <taxon>Actinomycetes</taxon>
        <taxon>Micrococcales</taxon>
        <taxon>Micrococcaceae</taxon>
        <taxon>Glutamicibacter</taxon>
    </lineage>
</organism>
<dbReference type="InterPro" id="IPR051549">
    <property type="entry name" value="PEP_Utilizing_Enz"/>
</dbReference>
<feature type="domain" description="Pyruvate phosphate dikinase AMP/ATP-binding" evidence="2">
    <location>
        <begin position="64"/>
        <end position="281"/>
    </location>
</feature>
<reference evidence="3 4" key="1">
    <citation type="submission" date="2018-01" db="EMBL/GenBank/DDBJ databases">
        <title>Glutamicibacter soli strain NHPC-3 Whole genome sequence and assembly.</title>
        <authorList>
            <person name="Choudhury P."/>
            <person name="Gupta D."/>
            <person name="Sengupta K."/>
            <person name="Jawed A."/>
            <person name="Sultana N."/>
            <person name="Saha P."/>
        </authorList>
    </citation>
    <scope>NUCLEOTIDE SEQUENCE [LARGE SCALE GENOMIC DNA]</scope>
    <source>
        <strain evidence="3 4">NHPC-3</strain>
    </source>
</reference>
<dbReference type="GO" id="GO:0016301">
    <property type="term" value="F:kinase activity"/>
    <property type="evidence" value="ECO:0007669"/>
    <property type="project" value="InterPro"/>
</dbReference>
<name>A0A365YPP9_9MICC</name>
<dbReference type="InterPro" id="IPR002192">
    <property type="entry name" value="PPDK_AMP/ATP-bd"/>
</dbReference>
<keyword evidence="3" id="KW-0670">Pyruvate</keyword>
<dbReference type="SUPFAM" id="SSF56059">
    <property type="entry name" value="Glutathione synthetase ATP-binding domain-like"/>
    <property type="match status" value="1"/>
</dbReference>
<dbReference type="PANTHER" id="PTHR43615">
    <property type="entry name" value="PHOSPHOENOLPYRUVATE SYNTHASE-RELATED"/>
    <property type="match status" value="1"/>
</dbReference>
<evidence type="ECO:0000259" key="1">
    <source>
        <dbReference type="Pfam" id="PF00391"/>
    </source>
</evidence>
<comment type="caution">
    <text evidence="3">The sequence shown here is derived from an EMBL/GenBank/DDBJ whole genome shotgun (WGS) entry which is preliminary data.</text>
</comment>
<accession>A0A365YPP9</accession>
<dbReference type="Gene3D" id="3.30.470.20">
    <property type="entry name" value="ATP-grasp fold, B domain"/>
    <property type="match status" value="1"/>
</dbReference>
<dbReference type="InterPro" id="IPR036637">
    <property type="entry name" value="Phosphohistidine_dom_sf"/>
</dbReference>
<evidence type="ECO:0000259" key="2">
    <source>
        <dbReference type="Pfam" id="PF01326"/>
    </source>
</evidence>
<dbReference type="PANTHER" id="PTHR43615:SF1">
    <property type="entry name" value="PPDK_N DOMAIN-CONTAINING PROTEIN"/>
    <property type="match status" value="1"/>
</dbReference>
<feature type="domain" description="PEP-utilising enzyme mobile" evidence="1">
    <location>
        <begin position="719"/>
        <end position="788"/>
    </location>
</feature>
<proteinExistence type="predicted"/>
<keyword evidence="4" id="KW-1185">Reference proteome</keyword>
<sequence>MEKPQILPLALASQDNLNVVGGKAAGLGELIKLGENVPPGFVVTTDAYEEFRSAGSFTALSGTKLAEVIGAAYRELGSPLVAVRSSATAEDLPGSTFAGQQETYLGISGERQLFRAVEDCWASLYSDRARAYRSERKIDESVMSMGVVVQSMVDADFAGVMFTADPVTGGRDHIVVESNPGLGEAVVSGMVTADRAVIDSKGRIIERRAGLAGTVIKLNSDGGTRNETPKENQQVSEETLREIAEAGVRIREGFGRPMDIEWAVANGDLLILQARPMTALPPAPRNIGPLARKVAPMLYELLPQRPTILETEAWIDAGIAPLVAGMLHGITGVRVDYSACLKRENGVVTEFIPVTPKPSAAIPRKLVQAFTQKAPTGSWRKDPLYDEYLRNCQQLNELQVADLSWKELSEIPSRATTSMQLVTELRVKYLRQAIPAGIKLILVLALTGKLSQFASLSVTADTETHRINDDLQRIAKLIAEMPGGTQLLRDTEPESTIQALRSQPHMDEIADQIDEFLARYGHRESASLLLPRAATWGDDPTPVINLLRMLIDGTGAEGAEIDALENLISHPLLGSRWLEPRIRRWVKGLRGFISVREDTHFEITRTMPAVRSAINEMGRRLHDASALEDPGDIWFVNYDLLRRAPGAAALSGGQLAQIAAGRRRRHDELGGAPMISPATLYDLSPVPGALLHGTGSGGGRASGSVRIINSPEEFEKLLPGEVLVCPATNPSWTPLFSRAAAVVVNHGSAVSHAAIVAREYRIPAVMGCANATTVLADGQQIIVDGDRGLVLEPEHG</sequence>
<dbReference type="InterPro" id="IPR013815">
    <property type="entry name" value="ATP_grasp_subdomain_1"/>
</dbReference>
<dbReference type="Pfam" id="PF01326">
    <property type="entry name" value="PPDK_N"/>
    <property type="match status" value="2"/>
</dbReference>
<gene>
    <name evidence="3" type="ORF">C1H84_01095</name>
</gene>
<dbReference type="Gene3D" id="3.50.30.10">
    <property type="entry name" value="Phosphohistidine domain"/>
    <property type="match status" value="1"/>
</dbReference>
<dbReference type="InterPro" id="IPR008279">
    <property type="entry name" value="PEP-util_enz_mobile_dom"/>
</dbReference>
<dbReference type="Gene3D" id="3.30.1490.20">
    <property type="entry name" value="ATP-grasp fold, A domain"/>
    <property type="match status" value="2"/>
</dbReference>
<protein>
    <submittedName>
        <fullName evidence="3">Phosphoenolpyruvate synthase</fullName>
    </submittedName>
</protein>
<dbReference type="SUPFAM" id="SSF52009">
    <property type="entry name" value="Phosphohistidine domain"/>
    <property type="match status" value="1"/>
</dbReference>
<dbReference type="AlphaFoldDB" id="A0A365YPP9"/>
<feature type="domain" description="Pyruvate phosphate dikinase AMP/ATP-binding" evidence="2">
    <location>
        <begin position="18"/>
        <end position="55"/>
    </location>
</feature>
<dbReference type="RefSeq" id="WP_113606325.1">
    <property type="nucleotide sequence ID" value="NZ_JBNBOD010000001.1"/>
</dbReference>
<dbReference type="EMBL" id="POAF01000001">
    <property type="protein sequence ID" value="RBM03934.1"/>
    <property type="molecule type" value="Genomic_DNA"/>
</dbReference>
<dbReference type="Proteomes" id="UP000252167">
    <property type="component" value="Unassembled WGS sequence"/>
</dbReference>
<evidence type="ECO:0000313" key="3">
    <source>
        <dbReference type="EMBL" id="RBM03934.1"/>
    </source>
</evidence>